<dbReference type="EMBL" id="QRDT01000042">
    <property type="protein sequence ID" value="RED22219.1"/>
    <property type="molecule type" value="Genomic_DNA"/>
</dbReference>
<proteinExistence type="predicted"/>
<dbReference type="Proteomes" id="UP000252631">
    <property type="component" value="Unassembled WGS sequence"/>
</dbReference>
<keyword evidence="4" id="KW-1185">Reference proteome</keyword>
<reference evidence="2 3" key="1">
    <citation type="submission" date="2017-08" db="EMBL/GenBank/DDBJ databases">
        <authorList>
            <person name="de Groot N.N."/>
        </authorList>
    </citation>
    <scope>NUCLEOTIDE SEQUENCE [LARGE SCALE GENOMIC DNA]</scope>
    <source>
        <strain evidence="2 3">JA575</strain>
    </source>
</reference>
<sequence length="106" mass="11492">MPHTIDQKINALLEQETSLRQWLEQIRALTKDARGATVIAGLTQKETEDFLLLSPLVRAHDSGMTSGDAATARARHAELKAKLENALQDNAIESLSGWGDAAAATR</sequence>
<organism evidence="2 3">
    <name type="scientific">Rhodopseudomonas pentothenatexigens</name>
    <dbReference type="NCBI Taxonomy" id="999699"/>
    <lineage>
        <taxon>Bacteria</taxon>
        <taxon>Pseudomonadati</taxon>
        <taxon>Pseudomonadota</taxon>
        <taxon>Alphaproteobacteria</taxon>
        <taxon>Hyphomicrobiales</taxon>
        <taxon>Nitrobacteraceae</taxon>
        <taxon>Rhodopseudomonas</taxon>
    </lineage>
</organism>
<reference evidence="1 4" key="2">
    <citation type="submission" date="2018-07" db="EMBL/GenBank/DDBJ databases">
        <title>Genomic Encyclopedia of Archaeal and Bacterial Type Strains, Phase II (KMG-II): from individual species to whole genera.</title>
        <authorList>
            <person name="Goeker M."/>
        </authorList>
    </citation>
    <scope>NUCLEOTIDE SEQUENCE [LARGE SCALE GENOMIC DNA]</scope>
    <source>
        <strain evidence="1 4">JA575</strain>
    </source>
</reference>
<dbReference type="AlphaFoldDB" id="A0A336JUR2"/>
<evidence type="ECO:0000313" key="4">
    <source>
        <dbReference type="Proteomes" id="UP000256343"/>
    </source>
</evidence>
<name>A0A336JUR2_9BRAD</name>
<evidence type="ECO:0000313" key="3">
    <source>
        <dbReference type="Proteomes" id="UP000252631"/>
    </source>
</evidence>
<evidence type="ECO:0000313" key="1">
    <source>
        <dbReference type="EMBL" id="RED22219.1"/>
    </source>
</evidence>
<dbReference type="Proteomes" id="UP000256343">
    <property type="component" value="Unassembled WGS sequence"/>
</dbReference>
<dbReference type="EMBL" id="UFQQ01000042">
    <property type="protein sequence ID" value="SSW93547.1"/>
    <property type="molecule type" value="Genomic_DNA"/>
</dbReference>
<dbReference type="OrthoDB" id="8138830at2"/>
<protein>
    <submittedName>
        <fullName evidence="2">Uncharacterized protein</fullName>
    </submittedName>
</protein>
<evidence type="ECO:0000313" key="2">
    <source>
        <dbReference type="EMBL" id="SSW93547.1"/>
    </source>
</evidence>
<gene>
    <name evidence="1" type="ORF">BJ125_1429</name>
    <name evidence="2" type="ORF">SAMN05892882_1429</name>
</gene>
<dbReference type="RefSeq" id="WP_114360913.1">
    <property type="nucleotide sequence ID" value="NZ_QRDT01000042.1"/>
</dbReference>
<accession>A0A336JUR2</accession>